<dbReference type="Proteomes" id="UP001164459">
    <property type="component" value="Chromosome"/>
</dbReference>
<name>A0ABY7HDP8_9BACT</name>
<keyword evidence="2" id="KW-1185">Reference proteome</keyword>
<accession>A0ABY7HDP8</accession>
<reference evidence="1" key="1">
    <citation type="submission" date="2022-11" db="EMBL/GenBank/DDBJ databases">
        <title>Minimal conservation of predation-associated metabolite biosynthetic gene clusters underscores biosynthetic potential of Myxococcota including descriptions for ten novel species: Archangium lansinium sp. nov., Myxococcus landrumus sp. nov., Nannocystis bai.</title>
        <authorList>
            <person name="Ahearne A."/>
            <person name="Stevens C."/>
            <person name="Dowd S."/>
        </authorList>
    </citation>
    <scope>NUCLEOTIDE SEQUENCE</scope>
    <source>
        <strain evidence="1">Fl3</strain>
    </source>
</reference>
<organism evidence="1 2">
    <name type="scientific">Nannocystis punicea</name>
    <dbReference type="NCBI Taxonomy" id="2995304"/>
    <lineage>
        <taxon>Bacteria</taxon>
        <taxon>Pseudomonadati</taxon>
        <taxon>Myxococcota</taxon>
        <taxon>Polyangia</taxon>
        <taxon>Nannocystales</taxon>
        <taxon>Nannocystaceae</taxon>
        <taxon>Nannocystis</taxon>
    </lineage>
</organism>
<protein>
    <recommendedName>
        <fullName evidence="3">Lipoprotein</fullName>
    </recommendedName>
</protein>
<evidence type="ECO:0000313" key="1">
    <source>
        <dbReference type="EMBL" id="WAS97321.1"/>
    </source>
</evidence>
<evidence type="ECO:0000313" key="2">
    <source>
        <dbReference type="Proteomes" id="UP001164459"/>
    </source>
</evidence>
<evidence type="ECO:0008006" key="3">
    <source>
        <dbReference type="Google" id="ProtNLM"/>
    </source>
</evidence>
<gene>
    <name evidence="1" type="ORF">O0S08_14330</name>
</gene>
<sequence>MSACLRLLPLAVLLGCAHPLAPAPEARRVPGLGDAAMAEDAGVEVIASANAWRGFPPDLEDAVTPLLVILTNRSDRSLELRYEHFRLVSPGGVNYVALPPFRIHDTVYAPIDMVYPATGFGVAPYLSPWYPGWSVWSGPFPYRGMYYDSYYTGFQRVALPSGDMIQKALPEGVLSPGGRITGYLYFEHVEDTRRVDFVADLVDAGTGEPFGAVEIPFVVE</sequence>
<proteinExistence type="predicted"/>
<dbReference type="RefSeq" id="WP_269039684.1">
    <property type="nucleotide sequence ID" value="NZ_CP114040.1"/>
</dbReference>
<dbReference type="EMBL" id="CP114040">
    <property type="protein sequence ID" value="WAS97321.1"/>
    <property type="molecule type" value="Genomic_DNA"/>
</dbReference>